<reference evidence="2 3" key="1">
    <citation type="journal article" date="2015" name="Proc. Natl. Acad. Sci. U.S.A.">
        <title>The resurrection genome of Boea hygrometrica: A blueprint for survival of dehydration.</title>
        <authorList>
            <person name="Xiao L."/>
            <person name="Yang G."/>
            <person name="Zhang L."/>
            <person name="Yang X."/>
            <person name="Zhao S."/>
            <person name="Ji Z."/>
            <person name="Zhou Q."/>
            <person name="Hu M."/>
            <person name="Wang Y."/>
            <person name="Chen M."/>
            <person name="Xu Y."/>
            <person name="Jin H."/>
            <person name="Xiao X."/>
            <person name="Hu G."/>
            <person name="Bao F."/>
            <person name="Hu Y."/>
            <person name="Wan P."/>
            <person name="Li L."/>
            <person name="Deng X."/>
            <person name="Kuang T."/>
            <person name="Xiang C."/>
            <person name="Zhu J.K."/>
            <person name="Oliver M.J."/>
            <person name="He Y."/>
        </authorList>
    </citation>
    <scope>NUCLEOTIDE SEQUENCE [LARGE SCALE GENOMIC DNA]</scope>
    <source>
        <strain evidence="3">cv. XS01</strain>
    </source>
</reference>
<name>A0A2Z7BVM6_9LAMI</name>
<feature type="region of interest" description="Disordered" evidence="1">
    <location>
        <begin position="64"/>
        <end position="89"/>
    </location>
</feature>
<proteinExistence type="predicted"/>
<gene>
    <name evidence="2" type="ORF">F511_23247</name>
</gene>
<protein>
    <submittedName>
        <fullName evidence="2">Uncharacterized protein</fullName>
    </submittedName>
</protein>
<evidence type="ECO:0000313" key="3">
    <source>
        <dbReference type="Proteomes" id="UP000250235"/>
    </source>
</evidence>
<accession>A0A2Z7BVM6</accession>
<dbReference type="EMBL" id="KV003928">
    <property type="protein sequence ID" value="KZV36115.1"/>
    <property type="molecule type" value="Genomic_DNA"/>
</dbReference>
<keyword evidence="3" id="KW-1185">Reference proteome</keyword>
<dbReference type="AlphaFoldDB" id="A0A2Z7BVM6"/>
<dbReference type="Proteomes" id="UP000250235">
    <property type="component" value="Unassembled WGS sequence"/>
</dbReference>
<sequence>MAGALTAGPPSGSGGSYMTNLASNRGLQGETVAASGRIGHAARHHDHLLVSAIVLSAPATTAGALLAGPPPDPDGSNETNLGPNRACTK</sequence>
<feature type="region of interest" description="Disordered" evidence="1">
    <location>
        <begin position="1"/>
        <end position="22"/>
    </location>
</feature>
<evidence type="ECO:0000313" key="2">
    <source>
        <dbReference type="EMBL" id="KZV36115.1"/>
    </source>
</evidence>
<evidence type="ECO:0000256" key="1">
    <source>
        <dbReference type="SAM" id="MobiDB-lite"/>
    </source>
</evidence>
<organism evidence="2 3">
    <name type="scientific">Dorcoceras hygrometricum</name>
    <dbReference type="NCBI Taxonomy" id="472368"/>
    <lineage>
        <taxon>Eukaryota</taxon>
        <taxon>Viridiplantae</taxon>
        <taxon>Streptophyta</taxon>
        <taxon>Embryophyta</taxon>
        <taxon>Tracheophyta</taxon>
        <taxon>Spermatophyta</taxon>
        <taxon>Magnoliopsida</taxon>
        <taxon>eudicotyledons</taxon>
        <taxon>Gunneridae</taxon>
        <taxon>Pentapetalae</taxon>
        <taxon>asterids</taxon>
        <taxon>lamiids</taxon>
        <taxon>Lamiales</taxon>
        <taxon>Gesneriaceae</taxon>
        <taxon>Didymocarpoideae</taxon>
        <taxon>Trichosporeae</taxon>
        <taxon>Loxocarpinae</taxon>
        <taxon>Dorcoceras</taxon>
    </lineage>
</organism>